<dbReference type="InterPro" id="IPR001731">
    <property type="entry name" value="ALAD"/>
</dbReference>
<dbReference type="GO" id="GO:0005829">
    <property type="term" value="C:cytosol"/>
    <property type="evidence" value="ECO:0007669"/>
    <property type="project" value="TreeGrafter"/>
</dbReference>
<evidence type="ECO:0000313" key="18">
    <source>
        <dbReference type="Proteomes" id="UP000315217"/>
    </source>
</evidence>
<evidence type="ECO:0000256" key="12">
    <source>
        <dbReference type="PIRSR" id="PIRSR001415-2"/>
    </source>
</evidence>
<dbReference type="PIRSF" id="PIRSF001415">
    <property type="entry name" value="Porphbilin_synth"/>
    <property type="match status" value="1"/>
</dbReference>
<feature type="binding site" evidence="14">
    <location>
        <position position="261"/>
    </location>
    <ligand>
        <name>Mg(2+)</name>
        <dbReference type="ChEBI" id="CHEBI:18420"/>
    </ligand>
</feature>
<comment type="catalytic activity">
    <reaction evidence="10 15">
        <text>2 5-aminolevulinate = porphobilinogen + 2 H2O + H(+)</text>
        <dbReference type="Rhea" id="RHEA:24064"/>
        <dbReference type="ChEBI" id="CHEBI:15377"/>
        <dbReference type="ChEBI" id="CHEBI:15378"/>
        <dbReference type="ChEBI" id="CHEBI:58126"/>
        <dbReference type="ChEBI" id="CHEBI:356416"/>
        <dbReference type="EC" id="4.2.1.24"/>
    </reaction>
</comment>
<evidence type="ECO:0000256" key="3">
    <source>
        <dbReference type="ARBA" id="ARBA00011823"/>
    </source>
</evidence>
<organism evidence="17 18">
    <name type="scientific">Candidatus Segetimicrobium genomatis</name>
    <dbReference type="NCBI Taxonomy" id="2569760"/>
    <lineage>
        <taxon>Bacteria</taxon>
        <taxon>Bacillati</taxon>
        <taxon>Candidatus Sysuimicrobiota</taxon>
        <taxon>Candidatus Sysuimicrobiia</taxon>
        <taxon>Candidatus Sysuimicrobiales</taxon>
        <taxon>Candidatus Segetimicrobiaceae</taxon>
        <taxon>Candidatus Segetimicrobium</taxon>
    </lineage>
</organism>
<evidence type="ECO:0000256" key="11">
    <source>
        <dbReference type="PIRSR" id="PIRSR001415-1"/>
    </source>
</evidence>
<feature type="active site" description="Schiff-base intermediate with substrate" evidence="11">
    <location>
        <position position="223"/>
    </location>
</feature>
<feature type="binding site" evidence="12">
    <location>
        <position position="302"/>
    </location>
    <ligand>
        <name>5-aminolevulinate</name>
        <dbReference type="ChEBI" id="CHEBI:356416"/>
        <label>2</label>
    </ligand>
</feature>
<feature type="active site" description="Schiff-base intermediate with substrate" evidence="11">
    <location>
        <position position="276"/>
    </location>
</feature>
<accession>A0A537LYD5</accession>
<dbReference type="InterPro" id="IPR030656">
    <property type="entry name" value="ALAD_AS"/>
</dbReference>
<comment type="function">
    <text evidence="9">Catalyzes an early step in the biosynthesis of tetrapyrroles. Binds two molecules of 5-aminolevulinate per subunit, each at a distinct site, and catalyzes their condensation to form porphobilinogen.</text>
</comment>
<evidence type="ECO:0000256" key="1">
    <source>
        <dbReference type="ARBA" id="ARBA00004694"/>
    </source>
</evidence>
<keyword evidence="8 15" id="KW-0627">Porphyrin biosynthesis</keyword>
<dbReference type="PRINTS" id="PR00144">
    <property type="entry name" value="DALDHYDRTASE"/>
</dbReference>
<feature type="binding site" evidence="13">
    <location>
        <position position="158"/>
    </location>
    <ligand>
        <name>Zn(2+)</name>
        <dbReference type="ChEBI" id="CHEBI:29105"/>
        <note>catalytic</note>
    </ligand>
</feature>
<feature type="binding site" evidence="12">
    <location>
        <position position="341"/>
    </location>
    <ligand>
        <name>5-aminolevulinate</name>
        <dbReference type="ChEBI" id="CHEBI:356416"/>
        <label>2</label>
    </ligand>
</feature>
<dbReference type="PANTHER" id="PTHR11458">
    <property type="entry name" value="DELTA-AMINOLEVULINIC ACID DEHYDRATASE"/>
    <property type="match status" value="1"/>
</dbReference>
<sequence>MSSPRGTAWTASSRRSTRGERHLLQVTRHPDRAVRLRRLRRTDTMRELVRETRLHPHQFVYPMFVRGGRHVREPIPSMPGQFRFSVDEAVADADALRGLGINAVLLFGLPDAKDPAGSGAYADDGIVQQAARALRAEHPDLIVMTDVCLCEYTTHGHCGLVRDGEVDNDATLEVLGRTAVTQAVAGADVVAPSAMMDGQVAAIRRALDEAGCQHVAIMGYSAKYASAFYGPFRDAAGSAPQFGDRRGYQMNPPNAREAEREVAQDLSEGADIVMVKPALPYLDVLHRIRHAVTAPLAAYNVSGEYAMVKAAVQQGWLDERRTVLELLTAIARAGADLIISYHARDAATWLGPR</sequence>
<keyword evidence="13" id="KW-0479">Metal-binding</keyword>
<comment type="similarity">
    <text evidence="2 16">Belongs to the ALAD family.</text>
</comment>
<evidence type="ECO:0000256" key="14">
    <source>
        <dbReference type="PIRSR" id="PIRSR001415-5"/>
    </source>
</evidence>
<evidence type="ECO:0000256" key="6">
    <source>
        <dbReference type="ARBA" id="ARBA00023133"/>
    </source>
</evidence>
<dbReference type="UniPathway" id="UPA00251">
    <property type="reaction ID" value="UER00318"/>
</dbReference>
<dbReference type="AlphaFoldDB" id="A0A537LYD5"/>
<dbReference type="SUPFAM" id="SSF51569">
    <property type="entry name" value="Aldolase"/>
    <property type="match status" value="1"/>
</dbReference>
<evidence type="ECO:0000256" key="8">
    <source>
        <dbReference type="ARBA" id="ARBA00023244"/>
    </source>
</evidence>
<protein>
    <recommendedName>
        <fullName evidence="5 15">Delta-aminolevulinic acid dehydratase</fullName>
        <ecNumber evidence="4 15">4.2.1.24</ecNumber>
    </recommendedName>
</protein>
<evidence type="ECO:0000256" key="4">
    <source>
        <dbReference type="ARBA" id="ARBA00012053"/>
    </source>
</evidence>
<dbReference type="GO" id="GO:0004655">
    <property type="term" value="F:porphobilinogen synthase activity"/>
    <property type="evidence" value="ECO:0007669"/>
    <property type="project" value="UniProtKB-EC"/>
</dbReference>
<evidence type="ECO:0000256" key="2">
    <source>
        <dbReference type="ARBA" id="ARBA00008055"/>
    </source>
</evidence>
<dbReference type="PANTHER" id="PTHR11458:SF0">
    <property type="entry name" value="DELTA-AMINOLEVULINIC ACID DEHYDRATASE"/>
    <property type="match status" value="1"/>
</dbReference>
<keyword evidence="6" id="KW-0350">Heme biosynthesis</keyword>
<evidence type="ECO:0000256" key="9">
    <source>
        <dbReference type="ARBA" id="ARBA00025628"/>
    </source>
</evidence>
<keyword evidence="14" id="KW-0460">Magnesium</keyword>
<dbReference type="GO" id="GO:0006782">
    <property type="term" value="P:protoporphyrinogen IX biosynthetic process"/>
    <property type="evidence" value="ECO:0007669"/>
    <property type="project" value="UniProtKB-UniPathway"/>
</dbReference>
<name>A0A537LYD5_9BACT</name>
<comment type="caution">
    <text evidence="17">The sequence shown here is derived from an EMBL/GenBank/DDBJ whole genome shotgun (WGS) entry which is preliminary data.</text>
</comment>
<dbReference type="InterPro" id="IPR013785">
    <property type="entry name" value="Aldolase_TIM"/>
</dbReference>
<feature type="binding site" evidence="12">
    <location>
        <position position="245"/>
    </location>
    <ligand>
        <name>5-aminolevulinate</name>
        <dbReference type="ChEBI" id="CHEBI:356416"/>
        <label>1</label>
    </ligand>
</feature>
<reference evidence="17 18" key="1">
    <citation type="journal article" date="2019" name="Nat. Microbiol.">
        <title>Mediterranean grassland soil C-N compound turnover is dependent on rainfall and depth, and is mediated by genomically divergent microorganisms.</title>
        <authorList>
            <person name="Diamond S."/>
            <person name="Andeer P.F."/>
            <person name="Li Z."/>
            <person name="Crits-Christoph A."/>
            <person name="Burstein D."/>
            <person name="Anantharaman K."/>
            <person name="Lane K.R."/>
            <person name="Thomas B.C."/>
            <person name="Pan C."/>
            <person name="Northen T.R."/>
            <person name="Banfield J.F."/>
        </authorList>
    </citation>
    <scope>NUCLEOTIDE SEQUENCE [LARGE SCALE GENOMIC DNA]</scope>
    <source>
        <strain evidence="17">NP_1</strain>
    </source>
</reference>
<dbReference type="PROSITE" id="PS00169">
    <property type="entry name" value="D_ALA_DEHYDRATASE"/>
    <property type="match status" value="1"/>
</dbReference>
<dbReference type="GO" id="GO:0008270">
    <property type="term" value="F:zinc ion binding"/>
    <property type="evidence" value="ECO:0007669"/>
    <property type="project" value="TreeGrafter"/>
</dbReference>
<dbReference type="NCBIfam" id="NF006762">
    <property type="entry name" value="PRK09283.1"/>
    <property type="match status" value="1"/>
</dbReference>
<feature type="binding site" evidence="13">
    <location>
        <position position="150"/>
    </location>
    <ligand>
        <name>Zn(2+)</name>
        <dbReference type="ChEBI" id="CHEBI:29105"/>
        <note>catalytic</note>
    </ligand>
</feature>
<dbReference type="CDD" id="cd00384">
    <property type="entry name" value="ALAD_PBGS"/>
    <property type="match status" value="1"/>
</dbReference>
<dbReference type="Gene3D" id="3.20.20.70">
    <property type="entry name" value="Aldolase class I"/>
    <property type="match status" value="1"/>
</dbReference>
<dbReference type="Pfam" id="PF00490">
    <property type="entry name" value="ALAD"/>
    <property type="match status" value="1"/>
</dbReference>
<dbReference type="Proteomes" id="UP000315217">
    <property type="component" value="Unassembled WGS sequence"/>
</dbReference>
<evidence type="ECO:0000256" key="10">
    <source>
        <dbReference type="ARBA" id="ARBA00047651"/>
    </source>
</evidence>
<evidence type="ECO:0000256" key="7">
    <source>
        <dbReference type="ARBA" id="ARBA00023239"/>
    </source>
</evidence>
<dbReference type="EMBL" id="VBAI01000012">
    <property type="protein sequence ID" value="TMJ13014.1"/>
    <property type="molecule type" value="Genomic_DNA"/>
</dbReference>
<feature type="binding site" evidence="12">
    <location>
        <position position="233"/>
    </location>
    <ligand>
        <name>5-aminolevulinate</name>
        <dbReference type="ChEBI" id="CHEBI:356416"/>
        <label>1</label>
    </ligand>
</feature>
<keyword evidence="7 15" id="KW-0456">Lyase</keyword>
<dbReference type="EC" id="4.2.1.24" evidence="4 15"/>
<evidence type="ECO:0000256" key="5">
    <source>
        <dbReference type="ARBA" id="ARBA00020771"/>
    </source>
</evidence>
<evidence type="ECO:0000313" key="17">
    <source>
        <dbReference type="EMBL" id="TMJ13014.1"/>
    </source>
</evidence>
<dbReference type="FunFam" id="3.20.20.70:FF:000019">
    <property type="entry name" value="Delta-aminolevulinic acid dehydratase"/>
    <property type="match status" value="1"/>
</dbReference>
<evidence type="ECO:0000256" key="16">
    <source>
        <dbReference type="RuleBase" id="RU004161"/>
    </source>
</evidence>
<keyword evidence="13" id="KW-0862">Zinc</keyword>
<comment type="pathway">
    <text evidence="1">Porphyrin-containing compound metabolism; protoporphyrin-IX biosynthesis; coproporphyrinogen-III from 5-aminolevulinate: step 1/4.</text>
</comment>
<evidence type="ECO:0000256" key="13">
    <source>
        <dbReference type="PIRSR" id="PIRSR001415-3"/>
    </source>
</evidence>
<comment type="subunit">
    <text evidence="3 15">Homooctamer.</text>
</comment>
<proteinExistence type="inferred from homology"/>
<gene>
    <name evidence="17" type="primary">hemB</name>
    <name evidence="17" type="ORF">E6G98_01690</name>
</gene>
<feature type="binding site" evidence="13">
    <location>
        <position position="148"/>
    </location>
    <ligand>
        <name>Zn(2+)</name>
        <dbReference type="ChEBI" id="CHEBI:29105"/>
        <note>catalytic</note>
    </ligand>
</feature>
<evidence type="ECO:0000256" key="15">
    <source>
        <dbReference type="RuleBase" id="RU000515"/>
    </source>
</evidence>
<dbReference type="SMART" id="SM01004">
    <property type="entry name" value="ALAD"/>
    <property type="match status" value="1"/>
</dbReference>